<dbReference type="Ensembl" id="ENSACAT00000050005.1">
    <property type="protein sequence ID" value="ENSACAP00000029607.1"/>
    <property type="gene ID" value="ENSACAG00000038605.1"/>
</dbReference>
<reference evidence="5" key="2">
    <citation type="submission" date="2025-08" db="UniProtKB">
        <authorList>
            <consortium name="Ensembl"/>
        </authorList>
    </citation>
    <scope>IDENTIFICATION</scope>
</reference>
<evidence type="ECO:0000313" key="5">
    <source>
        <dbReference type="Ensembl" id="ENSACAP00000029607.1"/>
    </source>
</evidence>
<reference evidence="5 6" key="1">
    <citation type="submission" date="2009-12" db="EMBL/GenBank/DDBJ databases">
        <title>The Genome Sequence of Anolis carolinensis (Green Anole Lizard).</title>
        <authorList>
            <consortium name="The Genome Sequencing Platform"/>
            <person name="Di Palma F."/>
            <person name="Alfoldi J."/>
            <person name="Heiman D."/>
            <person name="Young S."/>
            <person name="Grabherr M."/>
            <person name="Johnson J."/>
            <person name="Lander E.S."/>
            <person name="Lindblad-Toh K."/>
        </authorList>
    </citation>
    <scope>NUCLEOTIDE SEQUENCE [LARGE SCALE GENOMIC DNA]</scope>
    <source>
        <strain evidence="5 6">JBL SC #1</strain>
    </source>
</reference>
<name>A0A803T317_ANOCA</name>
<keyword evidence="1" id="KW-0677">Repeat</keyword>
<dbReference type="Proteomes" id="UP000001646">
    <property type="component" value="Chromosome 6"/>
</dbReference>
<evidence type="ECO:0000313" key="6">
    <source>
        <dbReference type="Proteomes" id="UP000001646"/>
    </source>
</evidence>
<evidence type="ECO:0000256" key="1">
    <source>
        <dbReference type="ARBA" id="ARBA00022737"/>
    </source>
</evidence>
<proteinExistence type="predicted"/>
<dbReference type="PROSITE" id="PS01180">
    <property type="entry name" value="CUB"/>
    <property type="match status" value="2"/>
</dbReference>
<dbReference type="CDD" id="cd00041">
    <property type="entry name" value="CUB"/>
    <property type="match status" value="2"/>
</dbReference>
<evidence type="ECO:0000256" key="3">
    <source>
        <dbReference type="PROSITE-ProRule" id="PRU00059"/>
    </source>
</evidence>
<feature type="domain" description="CUB" evidence="4">
    <location>
        <begin position="36"/>
        <end position="148"/>
    </location>
</feature>
<dbReference type="Gene3D" id="2.60.120.290">
    <property type="entry name" value="Spermadhesin, CUB domain"/>
    <property type="match status" value="2"/>
</dbReference>
<reference evidence="5" key="3">
    <citation type="submission" date="2025-09" db="UniProtKB">
        <authorList>
            <consortium name="Ensembl"/>
        </authorList>
    </citation>
    <scope>IDENTIFICATION</scope>
</reference>
<keyword evidence="2" id="KW-1015">Disulfide bond</keyword>
<dbReference type="Pfam" id="PF00431">
    <property type="entry name" value="CUB"/>
    <property type="match status" value="2"/>
</dbReference>
<dbReference type="InParanoid" id="A0A803T317"/>
<dbReference type="InterPro" id="IPR000859">
    <property type="entry name" value="CUB_dom"/>
</dbReference>
<feature type="domain" description="CUB" evidence="4">
    <location>
        <begin position="152"/>
        <end position="263"/>
    </location>
</feature>
<keyword evidence="6" id="KW-1185">Reference proteome</keyword>
<dbReference type="FunFam" id="2.60.120.290:FF:000013">
    <property type="entry name" value="Membrane frizzled-related protein"/>
    <property type="match status" value="1"/>
</dbReference>
<dbReference type="PANTHER" id="PTHR46908">
    <property type="entry name" value="CUBILIN-LIKE PROTEIN"/>
    <property type="match status" value="1"/>
</dbReference>
<dbReference type="InterPro" id="IPR035914">
    <property type="entry name" value="Sperma_CUB_dom_sf"/>
</dbReference>
<dbReference type="SUPFAM" id="SSF49854">
    <property type="entry name" value="Spermadhesin, CUB domain"/>
    <property type="match status" value="2"/>
</dbReference>
<dbReference type="FunFam" id="2.60.120.290:FF:000005">
    <property type="entry name" value="Procollagen C-endopeptidase enhancer 1"/>
    <property type="match status" value="1"/>
</dbReference>
<dbReference type="SMART" id="SM00042">
    <property type="entry name" value="CUB"/>
    <property type="match status" value="2"/>
</dbReference>
<evidence type="ECO:0000256" key="2">
    <source>
        <dbReference type="ARBA" id="ARBA00023157"/>
    </source>
</evidence>
<dbReference type="AlphaFoldDB" id="A0A803T317"/>
<organism evidence="5 6">
    <name type="scientific">Anolis carolinensis</name>
    <name type="common">Green anole</name>
    <name type="synonym">American chameleon</name>
    <dbReference type="NCBI Taxonomy" id="28377"/>
    <lineage>
        <taxon>Eukaryota</taxon>
        <taxon>Metazoa</taxon>
        <taxon>Chordata</taxon>
        <taxon>Craniata</taxon>
        <taxon>Vertebrata</taxon>
        <taxon>Euteleostomi</taxon>
        <taxon>Lepidosauria</taxon>
        <taxon>Squamata</taxon>
        <taxon>Bifurcata</taxon>
        <taxon>Unidentata</taxon>
        <taxon>Episquamata</taxon>
        <taxon>Toxicofera</taxon>
        <taxon>Iguania</taxon>
        <taxon>Dactyloidae</taxon>
        <taxon>Anolis</taxon>
    </lineage>
</organism>
<comment type="caution">
    <text evidence="3">Lacks conserved residue(s) required for the propagation of feature annotation.</text>
</comment>
<protein>
    <recommendedName>
        <fullName evidence="4">CUB domain-containing protein</fullName>
    </recommendedName>
</protein>
<evidence type="ECO:0000259" key="4">
    <source>
        <dbReference type="PROSITE" id="PS01180"/>
    </source>
</evidence>
<dbReference type="PANTHER" id="PTHR46908:SF8">
    <property type="entry name" value="C-TYPE LECTIN DOMAIN-CONTAINING PROTEIN"/>
    <property type="match status" value="1"/>
</dbReference>
<dbReference type="InterPro" id="IPR052129">
    <property type="entry name" value="Spermadhesin-Link_domain"/>
</dbReference>
<accession>A0A803T317</accession>
<sequence>MQFDKIKYSNWWKRLKWGSQAQANTSLNILNFISVCGGVQQGESGIISSPNYPQPYNSSSLCSWLLIAPEGQTINLTFVAFEIESHRVCGWDSVTILNGGSPSSPVIGQYCGTASPGTIQSGSNQLLINFHSDHSIQGGGFQATWTADSLGCGGILHSENGAIRSPHWPQNFPRNTRCSWTIITHESKHLEIAFNASFQIPDSNGQYYVAIYDGPDIASPLLGKFCGDVSPPAIKSSSNNLLLLFITDSFGAAGGWRASFRETLGKHDNQVYMFAKKTTYLHTRSLHLSTRQGFLCKFFSVET</sequence>
<dbReference type="GeneTree" id="ENSGT00940000155299"/>